<gene>
    <name evidence="1" type="ORF">RF55_5878</name>
</gene>
<evidence type="ECO:0000313" key="1">
    <source>
        <dbReference type="EMBL" id="KMQ93991.1"/>
    </source>
</evidence>
<protein>
    <submittedName>
        <fullName evidence="1">KDa protein in nof-fb transposable element-like protein</fullName>
    </submittedName>
</protein>
<proteinExistence type="predicted"/>
<dbReference type="OrthoDB" id="7617263at2759"/>
<organism evidence="1 2">
    <name type="scientific">Lasius niger</name>
    <name type="common">Black garden ant</name>
    <dbReference type="NCBI Taxonomy" id="67767"/>
    <lineage>
        <taxon>Eukaryota</taxon>
        <taxon>Metazoa</taxon>
        <taxon>Ecdysozoa</taxon>
        <taxon>Arthropoda</taxon>
        <taxon>Hexapoda</taxon>
        <taxon>Insecta</taxon>
        <taxon>Pterygota</taxon>
        <taxon>Neoptera</taxon>
        <taxon>Endopterygota</taxon>
        <taxon>Hymenoptera</taxon>
        <taxon>Apocrita</taxon>
        <taxon>Aculeata</taxon>
        <taxon>Formicoidea</taxon>
        <taxon>Formicidae</taxon>
        <taxon>Formicinae</taxon>
        <taxon>Lasius</taxon>
        <taxon>Lasius</taxon>
    </lineage>
</organism>
<evidence type="ECO:0000313" key="2">
    <source>
        <dbReference type="Proteomes" id="UP000036403"/>
    </source>
</evidence>
<sequence>MIIQKGFDALEKALQFYPIIRNKQCGQCNGSCTQISKANYHIFIELDIRASLHSAAMHCKLKNLPTMLKLTKQYRLAGVIAGYPGHFVAYCKRFSGKWEQYNNLNTKVKSCTTNETVTPIAAIYTIYEDD</sequence>
<comment type="caution">
    <text evidence="1">The sequence shown here is derived from an EMBL/GenBank/DDBJ whole genome shotgun (WGS) entry which is preliminary data.</text>
</comment>
<dbReference type="AlphaFoldDB" id="A0A0J7KUL1"/>
<dbReference type="SUPFAM" id="SSF54001">
    <property type="entry name" value="Cysteine proteinases"/>
    <property type="match status" value="1"/>
</dbReference>
<accession>A0A0J7KUL1</accession>
<dbReference type="InterPro" id="IPR038765">
    <property type="entry name" value="Papain-like_cys_pep_sf"/>
</dbReference>
<name>A0A0J7KUL1_LASNI</name>
<dbReference type="EMBL" id="LBMM01003082">
    <property type="protein sequence ID" value="KMQ93991.1"/>
    <property type="molecule type" value="Genomic_DNA"/>
</dbReference>
<keyword evidence="2" id="KW-1185">Reference proteome</keyword>
<dbReference type="Proteomes" id="UP000036403">
    <property type="component" value="Unassembled WGS sequence"/>
</dbReference>
<dbReference type="PaxDb" id="67767-A0A0J7KUL1"/>
<reference evidence="1 2" key="1">
    <citation type="submission" date="2015-04" db="EMBL/GenBank/DDBJ databases">
        <title>Lasius niger genome sequencing.</title>
        <authorList>
            <person name="Konorov E.A."/>
            <person name="Nikitin M.A."/>
            <person name="Kirill M.V."/>
            <person name="Chang P."/>
        </authorList>
    </citation>
    <scope>NUCLEOTIDE SEQUENCE [LARGE SCALE GENOMIC DNA]</scope>
    <source>
        <tissue evidence="1">Whole</tissue>
    </source>
</reference>